<feature type="domain" description="3'-5' exonuclease" evidence="18">
    <location>
        <begin position="298"/>
        <end position="472"/>
    </location>
</feature>
<evidence type="ECO:0000259" key="18">
    <source>
        <dbReference type="SMART" id="SM00474"/>
    </source>
</evidence>
<dbReference type="Gene3D" id="3.30.420.10">
    <property type="entry name" value="Ribonuclease H-like superfamily/Ribonuclease H"/>
    <property type="match status" value="1"/>
</dbReference>
<dbReference type="InterPro" id="IPR018320">
    <property type="entry name" value="DNA_polymerase_1"/>
</dbReference>
<evidence type="ECO:0000256" key="16">
    <source>
        <dbReference type="NCBIfam" id="TIGR00593"/>
    </source>
</evidence>
<comment type="caution">
    <text evidence="21">The sequence shown here is derived from an EMBL/GenBank/DDBJ whole genome shotgun (WGS) entry which is preliminary data.</text>
</comment>
<dbReference type="EMBL" id="AZGC01000058">
    <property type="protein sequence ID" value="KRL92237.1"/>
    <property type="molecule type" value="Genomic_DNA"/>
</dbReference>
<evidence type="ECO:0000256" key="14">
    <source>
        <dbReference type="ARBA" id="ARBA00023204"/>
    </source>
</evidence>
<dbReference type="InterPro" id="IPR036279">
    <property type="entry name" value="5-3_exonuclease_C_sf"/>
</dbReference>
<evidence type="ECO:0000313" key="22">
    <source>
        <dbReference type="Proteomes" id="UP000051084"/>
    </source>
</evidence>
<keyword evidence="6 17" id="KW-0548">Nucleotidyltransferase</keyword>
<keyword evidence="7 17" id="KW-0235">DNA replication</keyword>
<dbReference type="InterPro" id="IPR036397">
    <property type="entry name" value="RNaseH_sf"/>
</dbReference>
<comment type="subunit">
    <text evidence="2 17">Single-chain monomer with multiple functions.</text>
</comment>
<dbReference type="FunFam" id="1.10.150.20:FF:000003">
    <property type="entry name" value="DNA polymerase I"/>
    <property type="match status" value="1"/>
</dbReference>
<keyword evidence="10" id="KW-0378">Hydrolase</keyword>
<dbReference type="PANTHER" id="PTHR10133:SF27">
    <property type="entry name" value="DNA POLYMERASE NU"/>
    <property type="match status" value="1"/>
</dbReference>
<evidence type="ECO:0000256" key="3">
    <source>
        <dbReference type="ARBA" id="ARBA00012417"/>
    </source>
</evidence>
<dbReference type="Gene3D" id="1.10.150.20">
    <property type="entry name" value="5' to 3' exonuclease, C-terminal subdomain"/>
    <property type="match status" value="2"/>
</dbReference>
<dbReference type="PROSITE" id="PS00447">
    <property type="entry name" value="DNA_POLYMERASE_A"/>
    <property type="match status" value="1"/>
</dbReference>
<dbReference type="SUPFAM" id="SSF47807">
    <property type="entry name" value="5' to 3' exonuclease, C-terminal subdomain"/>
    <property type="match status" value="1"/>
</dbReference>
<dbReference type="InterPro" id="IPR020045">
    <property type="entry name" value="DNA_polI_H3TH"/>
</dbReference>
<keyword evidence="12 17" id="KW-0239">DNA-directed DNA polymerase</keyword>
<dbReference type="InterPro" id="IPR020046">
    <property type="entry name" value="5-3_exonucl_a-hlix_arch_N"/>
</dbReference>
<dbReference type="Gene3D" id="3.40.50.1010">
    <property type="entry name" value="5'-nuclease"/>
    <property type="match status" value="1"/>
</dbReference>
<keyword evidence="14 17" id="KW-0234">DNA repair</keyword>
<evidence type="ECO:0000256" key="10">
    <source>
        <dbReference type="ARBA" id="ARBA00022801"/>
    </source>
</evidence>
<proteinExistence type="inferred from homology"/>
<evidence type="ECO:0000256" key="2">
    <source>
        <dbReference type="ARBA" id="ARBA00011541"/>
    </source>
</evidence>
<dbReference type="InterPro" id="IPR054690">
    <property type="entry name" value="DNA_polI_exonuclease"/>
</dbReference>
<feature type="domain" description="DNA-directed DNA polymerase family A palm" evidence="20">
    <location>
        <begin position="638"/>
        <end position="846"/>
    </location>
</feature>
<gene>
    <name evidence="17" type="primary">polA</name>
    <name evidence="21" type="ORF">FC21_GL000387</name>
</gene>
<evidence type="ECO:0000256" key="6">
    <source>
        <dbReference type="ARBA" id="ARBA00022695"/>
    </source>
</evidence>
<dbReference type="InterPro" id="IPR043502">
    <property type="entry name" value="DNA/RNA_pol_sf"/>
</dbReference>
<keyword evidence="5 17" id="KW-0808">Transferase</keyword>
<dbReference type="GO" id="GO:0008409">
    <property type="term" value="F:5'-3' exonuclease activity"/>
    <property type="evidence" value="ECO:0007669"/>
    <property type="project" value="InterPro"/>
</dbReference>
<dbReference type="CDD" id="cd09859">
    <property type="entry name" value="PIN_53EXO"/>
    <property type="match status" value="1"/>
</dbReference>
<dbReference type="CDD" id="cd06140">
    <property type="entry name" value="DNA_polA_I_Bacillus_like_exo"/>
    <property type="match status" value="1"/>
</dbReference>
<evidence type="ECO:0000256" key="9">
    <source>
        <dbReference type="ARBA" id="ARBA00022763"/>
    </source>
</evidence>
<dbReference type="FunFam" id="3.40.50.1010:FF:000001">
    <property type="entry name" value="DNA polymerase I"/>
    <property type="match status" value="1"/>
</dbReference>
<evidence type="ECO:0000259" key="20">
    <source>
        <dbReference type="SMART" id="SM00482"/>
    </source>
</evidence>
<dbReference type="PRINTS" id="PR00868">
    <property type="entry name" value="DNAPOLI"/>
</dbReference>
<dbReference type="EC" id="2.7.7.7" evidence="3 16"/>
<protein>
    <recommendedName>
        <fullName evidence="4 16">DNA polymerase I</fullName>
        <ecNumber evidence="3 16">2.7.7.7</ecNumber>
    </recommendedName>
</protein>
<evidence type="ECO:0000259" key="19">
    <source>
        <dbReference type="SMART" id="SM00475"/>
    </source>
</evidence>
<comment type="catalytic activity">
    <reaction evidence="15 17">
        <text>DNA(n) + a 2'-deoxyribonucleoside 5'-triphosphate = DNA(n+1) + diphosphate</text>
        <dbReference type="Rhea" id="RHEA:22508"/>
        <dbReference type="Rhea" id="RHEA-COMP:17339"/>
        <dbReference type="Rhea" id="RHEA-COMP:17340"/>
        <dbReference type="ChEBI" id="CHEBI:33019"/>
        <dbReference type="ChEBI" id="CHEBI:61560"/>
        <dbReference type="ChEBI" id="CHEBI:173112"/>
        <dbReference type="EC" id="2.7.7.7"/>
    </reaction>
</comment>
<evidence type="ECO:0000256" key="8">
    <source>
        <dbReference type="ARBA" id="ARBA00022722"/>
    </source>
</evidence>
<dbReference type="InterPro" id="IPR001098">
    <property type="entry name" value="DNA-dir_DNA_pol_A_palm_dom"/>
</dbReference>
<keyword evidence="11" id="KW-0269">Exonuclease</keyword>
<dbReference type="Gene3D" id="3.30.70.370">
    <property type="match status" value="1"/>
</dbReference>
<dbReference type="SUPFAM" id="SSF53098">
    <property type="entry name" value="Ribonuclease H-like"/>
    <property type="match status" value="1"/>
</dbReference>
<dbReference type="FunFam" id="1.10.150.20:FF:000002">
    <property type="entry name" value="DNA polymerase I"/>
    <property type="match status" value="1"/>
</dbReference>
<dbReference type="Pfam" id="PF22619">
    <property type="entry name" value="DNA_polI_exo1"/>
    <property type="match status" value="1"/>
</dbReference>
<dbReference type="SMART" id="SM00482">
    <property type="entry name" value="POLAc"/>
    <property type="match status" value="1"/>
</dbReference>
<dbReference type="InterPro" id="IPR002298">
    <property type="entry name" value="DNA_polymerase_A"/>
</dbReference>
<evidence type="ECO:0000313" key="21">
    <source>
        <dbReference type="EMBL" id="KRL92237.1"/>
    </source>
</evidence>
<dbReference type="InterPro" id="IPR019760">
    <property type="entry name" value="DNA-dir_DNA_pol_A_CS"/>
</dbReference>
<evidence type="ECO:0000256" key="7">
    <source>
        <dbReference type="ARBA" id="ARBA00022705"/>
    </source>
</evidence>
<dbReference type="OrthoDB" id="9806424at2"/>
<dbReference type="FunFam" id="1.20.1060.10:FF:000001">
    <property type="entry name" value="DNA polymerase I"/>
    <property type="match status" value="1"/>
</dbReference>
<dbReference type="InterPro" id="IPR002421">
    <property type="entry name" value="5-3_exonuclease"/>
</dbReference>
<accession>A0A0R1UFW8</accession>
<evidence type="ECO:0000256" key="1">
    <source>
        <dbReference type="ARBA" id="ARBA00007705"/>
    </source>
</evidence>
<dbReference type="GO" id="GO:0003887">
    <property type="term" value="F:DNA-directed DNA polymerase activity"/>
    <property type="evidence" value="ECO:0007669"/>
    <property type="project" value="UniProtKB-UniRule"/>
</dbReference>
<evidence type="ECO:0000256" key="12">
    <source>
        <dbReference type="ARBA" id="ARBA00022932"/>
    </source>
</evidence>
<dbReference type="Proteomes" id="UP000051084">
    <property type="component" value="Unassembled WGS sequence"/>
</dbReference>
<comment type="similarity">
    <text evidence="1 17">Belongs to the DNA polymerase type-A family.</text>
</comment>
<organism evidence="21 22">
    <name type="scientific">Limosilactobacillus equigenerosi DSM 18793 = JCM 14505</name>
    <dbReference type="NCBI Taxonomy" id="1423742"/>
    <lineage>
        <taxon>Bacteria</taxon>
        <taxon>Bacillati</taxon>
        <taxon>Bacillota</taxon>
        <taxon>Bacilli</taxon>
        <taxon>Lactobacillales</taxon>
        <taxon>Lactobacillaceae</taxon>
        <taxon>Limosilactobacillus</taxon>
    </lineage>
</organism>
<dbReference type="Pfam" id="PF00476">
    <property type="entry name" value="DNA_pol_A"/>
    <property type="match status" value="1"/>
</dbReference>
<dbReference type="CDD" id="cd09898">
    <property type="entry name" value="H3TH_53EXO"/>
    <property type="match status" value="1"/>
</dbReference>
<dbReference type="STRING" id="417373.GCA_001570685_01340"/>
<evidence type="ECO:0000256" key="4">
    <source>
        <dbReference type="ARBA" id="ARBA00020311"/>
    </source>
</evidence>
<dbReference type="RefSeq" id="WP_056995823.1">
    <property type="nucleotide sequence ID" value="NZ_AZGC01000058.1"/>
</dbReference>
<evidence type="ECO:0000256" key="5">
    <source>
        <dbReference type="ARBA" id="ARBA00022679"/>
    </source>
</evidence>
<evidence type="ECO:0000256" key="11">
    <source>
        <dbReference type="ARBA" id="ARBA00022839"/>
    </source>
</evidence>
<sequence>MSKRLLLIDGNSIMFRAFFAMHQQMDRFVNHDGLHTAAVYGFKLMLDSVLKTYKPDAALVAFDAGKKTFRTAMYDDYKGGRDKTPSELSEQFPYVRQLLAASGIQTYELPNYEADDIIGTIASQADAAGYTTTIVTGDRDLTQLVTEQTTVAVTKRGVTNTEEYTPAYMLEKLGVTPTQYIDVKALMGDSSDNYPGVTKIGEKTAVNLIREYGSLDAMYEQIDQMKPSKRKENLQNEEKIARQCQTLATIKRDAPITIGLADLAYTGADEGALVELYRELDFQSFLKQLNPTTITAETPTTAYTELTAANLADVANMTGSIVFHLELLQANYHEADLVGFVIGQPDHWYVSADVSLLQTPALKTLLANPDVKKDVFNAKAQIVALNRLGVTITPIAFDLLLASYLLDTNENSDDLALVAQAHDYQGVVSDEIIYGKGAKLAIPETPATWMTHLANKAAAIHALRQPLFDELQANDQVALYTDIERPLSRVLAEMEMTGIRIEATTLTTMQAELTTRLAELETAIYEDAGEEFNINSPKQLGVILFEKLKLPVIKKTKTGYSTAVGVLEKLRPEAPIVDKILQYRQVAKIQSTYVAGLLKVIRDDHKIHTRYLQTLTQTGRLSSVEPNLQNIPTRFEEGRKIRQAFVPSEPDWVIFSSDYSQVELRILAHVSGDQNMQSDFKSGEDIHASTARRIFHLLPGEEVTPNMRRQAKAVNFGIVYGISDYGLAQNINVTPKQAKEFIQNYFDEFPGVYHYTKDIVKIAREQGYVETLTHRRRYLPDIHAKNFNLRSFAERTAMNTPIQGSAADLIKIAMIKMGQALQAHGLQARMLLQIHDELVFEAPASEVPELRRVVAEVMDSAMQLDVPLKVESKVGPTWYDLKPIED</sequence>
<dbReference type="SUPFAM" id="SSF56672">
    <property type="entry name" value="DNA/RNA polymerases"/>
    <property type="match status" value="1"/>
</dbReference>
<dbReference type="InterPro" id="IPR012337">
    <property type="entry name" value="RNaseH-like_sf"/>
</dbReference>
<dbReference type="GO" id="GO:0006302">
    <property type="term" value="P:double-strand break repair"/>
    <property type="evidence" value="ECO:0007669"/>
    <property type="project" value="TreeGrafter"/>
</dbReference>
<keyword evidence="13 17" id="KW-0238">DNA-binding</keyword>
<dbReference type="SUPFAM" id="SSF88723">
    <property type="entry name" value="PIN domain-like"/>
    <property type="match status" value="1"/>
</dbReference>
<dbReference type="SMART" id="SM00279">
    <property type="entry name" value="HhH2"/>
    <property type="match status" value="1"/>
</dbReference>
<dbReference type="InterPro" id="IPR029060">
    <property type="entry name" value="PIN-like_dom_sf"/>
</dbReference>
<dbReference type="Gene3D" id="1.20.1060.10">
    <property type="entry name" value="Taq DNA Polymerase, Chain T, domain 4"/>
    <property type="match status" value="1"/>
</dbReference>
<dbReference type="GO" id="GO:0003677">
    <property type="term" value="F:DNA binding"/>
    <property type="evidence" value="ECO:0007669"/>
    <property type="project" value="UniProtKB-UniRule"/>
</dbReference>
<keyword evidence="22" id="KW-1185">Reference proteome</keyword>
<feature type="domain" description="5'-3' exonuclease" evidence="19">
    <location>
        <begin position="3"/>
        <end position="266"/>
    </location>
</feature>
<dbReference type="NCBIfam" id="TIGR00593">
    <property type="entry name" value="pola"/>
    <property type="match status" value="1"/>
</dbReference>
<dbReference type="SMART" id="SM00474">
    <property type="entry name" value="35EXOc"/>
    <property type="match status" value="1"/>
</dbReference>
<dbReference type="Pfam" id="PF02739">
    <property type="entry name" value="5_3_exonuc_N"/>
    <property type="match status" value="1"/>
</dbReference>
<dbReference type="PATRIC" id="fig|1423742.4.peg.404"/>
<evidence type="ECO:0000256" key="15">
    <source>
        <dbReference type="ARBA" id="ARBA00049244"/>
    </source>
</evidence>
<dbReference type="GO" id="GO:0008408">
    <property type="term" value="F:3'-5' exonuclease activity"/>
    <property type="evidence" value="ECO:0007669"/>
    <property type="project" value="InterPro"/>
</dbReference>
<evidence type="ECO:0000256" key="17">
    <source>
        <dbReference type="RuleBase" id="RU004460"/>
    </source>
</evidence>
<dbReference type="Pfam" id="PF01367">
    <property type="entry name" value="5_3_exonuc"/>
    <property type="match status" value="1"/>
</dbReference>
<dbReference type="PANTHER" id="PTHR10133">
    <property type="entry name" value="DNA POLYMERASE I"/>
    <property type="match status" value="1"/>
</dbReference>
<name>A0A0R1UFW8_9LACO</name>
<dbReference type="SMART" id="SM00475">
    <property type="entry name" value="53EXOc"/>
    <property type="match status" value="1"/>
</dbReference>
<evidence type="ECO:0000256" key="13">
    <source>
        <dbReference type="ARBA" id="ARBA00023125"/>
    </source>
</evidence>
<dbReference type="InterPro" id="IPR002562">
    <property type="entry name" value="3'-5'_exonuclease_dom"/>
</dbReference>
<dbReference type="InterPro" id="IPR008918">
    <property type="entry name" value="HhH2"/>
</dbReference>
<keyword evidence="9 17" id="KW-0227">DNA damage</keyword>
<dbReference type="NCBIfam" id="NF004397">
    <property type="entry name" value="PRK05755.1"/>
    <property type="match status" value="1"/>
</dbReference>
<dbReference type="AlphaFoldDB" id="A0A0R1UFW8"/>
<reference evidence="21 22" key="1">
    <citation type="journal article" date="2015" name="Genome Announc.">
        <title>Expanding the biotechnology potential of lactobacilli through comparative genomics of 213 strains and associated genera.</title>
        <authorList>
            <person name="Sun Z."/>
            <person name="Harris H.M."/>
            <person name="McCann A."/>
            <person name="Guo C."/>
            <person name="Argimon S."/>
            <person name="Zhang W."/>
            <person name="Yang X."/>
            <person name="Jeffery I.B."/>
            <person name="Cooney J.C."/>
            <person name="Kagawa T.F."/>
            <person name="Liu W."/>
            <person name="Song Y."/>
            <person name="Salvetti E."/>
            <person name="Wrobel A."/>
            <person name="Rasinkangas P."/>
            <person name="Parkhill J."/>
            <person name="Rea M.C."/>
            <person name="O'Sullivan O."/>
            <person name="Ritari J."/>
            <person name="Douillard F.P."/>
            <person name="Paul Ross R."/>
            <person name="Yang R."/>
            <person name="Briner A.E."/>
            <person name="Felis G.E."/>
            <person name="de Vos W.M."/>
            <person name="Barrangou R."/>
            <person name="Klaenhammer T.R."/>
            <person name="Caufield P.W."/>
            <person name="Cui Y."/>
            <person name="Zhang H."/>
            <person name="O'Toole P.W."/>
        </authorList>
    </citation>
    <scope>NUCLEOTIDE SEQUENCE [LARGE SCALE GENOMIC DNA]</scope>
    <source>
        <strain evidence="21 22">DSM 18793</strain>
    </source>
</reference>
<dbReference type="GO" id="GO:0006261">
    <property type="term" value="P:DNA-templated DNA replication"/>
    <property type="evidence" value="ECO:0007669"/>
    <property type="project" value="UniProtKB-UniRule"/>
</dbReference>
<dbReference type="CDD" id="cd08637">
    <property type="entry name" value="DNA_pol_A_pol_I_C"/>
    <property type="match status" value="1"/>
</dbReference>
<keyword evidence="8" id="KW-0540">Nuclease</keyword>